<feature type="transmembrane region" description="Helical" evidence="2">
    <location>
        <begin position="144"/>
        <end position="167"/>
    </location>
</feature>
<feature type="compositionally biased region" description="Polar residues" evidence="1">
    <location>
        <begin position="1"/>
        <end position="12"/>
    </location>
</feature>
<evidence type="ECO:0000313" key="3">
    <source>
        <dbReference type="EMBL" id="PIC49248.1"/>
    </source>
</evidence>
<feature type="region of interest" description="Disordered" evidence="1">
    <location>
        <begin position="1"/>
        <end position="27"/>
    </location>
</feature>
<comment type="caution">
    <text evidence="3">The sequence shown here is derived from an EMBL/GenBank/DDBJ whole genome shotgun (WGS) entry which is preliminary data.</text>
</comment>
<feature type="transmembrane region" description="Helical" evidence="2">
    <location>
        <begin position="173"/>
        <end position="197"/>
    </location>
</feature>
<reference evidence="4" key="1">
    <citation type="submission" date="2017-10" db="EMBL/GenBank/DDBJ databases">
        <title>Rapid genome shrinkage in a self-fertile nematode reveals novel sperm competition proteins.</title>
        <authorList>
            <person name="Yin D."/>
            <person name="Schwarz E.M."/>
            <person name="Thomas C.G."/>
            <person name="Felde R.L."/>
            <person name="Korf I.F."/>
            <person name="Cutter A.D."/>
            <person name="Schartner C.M."/>
            <person name="Ralston E.J."/>
            <person name="Meyer B.J."/>
            <person name="Haag E.S."/>
        </authorList>
    </citation>
    <scope>NUCLEOTIDE SEQUENCE [LARGE SCALE GENOMIC DNA]</scope>
    <source>
        <strain evidence="4">JU1422</strain>
    </source>
</reference>
<evidence type="ECO:0000256" key="1">
    <source>
        <dbReference type="SAM" id="MobiDB-lite"/>
    </source>
</evidence>
<dbReference type="AlphaFoldDB" id="A0A2G5VBV8"/>
<name>A0A2G5VBV8_9PELO</name>
<accession>A0A2G5VBV8</accession>
<evidence type="ECO:0000313" key="4">
    <source>
        <dbReference type="Proteomes" id="UP000230233"/>
    </source>
</evidence>
<feature type="transmembrane region" description="Helical" evidence="2">
    <location>
        <begin position="73"/>
        <end position="93"/>
    </location>
</feature>
<keyword evidence="2" id="KW-1133">Transmembrane helix</keyword>
<gene>
    <name evidence="3" type="primary">Cnig_chr_II.g7914</name>
    <name evidence="3" type="ORF">B9Z55_007914</name>
</gene>
<proteinExistence type="predicted"/>
<feature type="compositionally biased region" description="Basic and acidic residues" evidence="1">
    <location>
        <begin position="16"/>
        <end position="27"/>
    </location>
</feature>
<evidence type="ECO:0000256" key="2">
    <source>
        <dbReference type="SAM" id="Phobius"/>
    </source>
</evidence>
<feature type="transmembrane region" description="Helical" evidence="2">
    <location>
        <begin position="113"/>
        <end position="132"/>
    </location>
</feature>
<organism evidence="3 4">
    <name type="scientific">Caenorhabditis nigoni</name>
    <dbReference type="NCBI Taxonomy" id="1611254"/>
    <lineage>
        <taxon>Eukaryota</taxon>
        <taxon>Metazoa</taxon>
        <taxon>Ecdysozoa</taxon>
        <taxon>Nematoda</taxon>
        <taxon>Chromadorea</taxon>
        <taxon>Rhabditida</taxon>
        <taxon>Rhabditina</taxon>
        <taxon>Rhabditomorpha</taxon>
        <taxon>Rhabditoidea</taxon>
        <taxon>Rhabditidae</taxon>
        <taxon>Peloderinae</taxon>
        <taxon>Caenorhabditis</taxon>
    </lineage>
</organism>
<protein>
    <submittedName>
        <fullName evidence="3">Uncharacterized protein</fullName>
    </submittedName>
</protein>
<keyword evidence="2" id="KW-0812">Transmembrane</keyword>
<dbReference type="Proteomes" id="UP000230233">
    <property type="component" value="Chromosome II"/>
</dbReference>
<keyword evidence="2" id="KW-0472">Membrane</keyword>
<keyword evidence="4" id="KW-1185">Reference proteome</keyword>
<sequence>MINAKSTPSTENLIPVEEKPEKSIKSEISENPKSLNKHWLAKESEVWRDEYGTFEPGRCDTWQEIETIEAHWWIFYGSLFLIGFGFISAIFTIHFGTFDPIDDSSSLNIPTIHFVEALIGLIHVWCILRFALMSTNRFWAFKAIFGISIFMAVLCAGIGLFATFFVGKSYLILVYYLTVATTLAVMSFVIFEITFRIDSQKLSTRKRGYLKKLADELREEEECEP</sequence>
<dbReference type="EMBL" id="PDUG01000002">
    <property type="protein sequence ID" value="PIC49248.1"/>
    <property type="molecule type" value="Genomic_DNA"/>
</dbReference>